<gene>
    <name evidence="8" type="ORF">Tsubulata_018581</name>
</gene>
<evidence type="ECO:0000313" key="9">
    <source>
        <dbReference type="Proteomes" id="UP001141552"/>
    </source>
</evidence>
<dbReference type="PANTHER" id="PTHR15710">
    <property type="entry name" value="E3 UBIQUITIN-PROTEIN LIGASE PRAJA"/>
    <property type="match status" value="1"/>
</dbReference>
<dbReference type="EMBL" id="JAKUCV010002307">
    <property type="protein sequence ID" value="KAJ4843154.1"/>
    <property type="molecule type" value="Genomic_DNA"/>
</dbReference>
<accession>A0A9Q0G402</accession>
<evidence type="ECO:0000259" key="7">
    <source>
        <dbReference type="PROSITE" id="PS50089"/>
    </source>
</evidence>
<organism evidence="8 9">
    <name type="scientific">Turnera subulata</name>
    <dbReference type="NCBI Taxonomy" id="218843"/>
    <lineage>
        <taxon>Eukaryota</taxon>
        <taxon>Viridiplantae</taxon>
        <taxon>Streptophyta</taxon>
        <taxon>Embryophyta</taxon>
        <taxon>Tracheophyta</taxon>
        <taxon>Spermatophyta</taxon>
        <taxon>Magnoliopsida</taxon>
        <taxon>eudicotyledons</taxon>
        <taxon>Gunneridae</taxon>
        <taxon>Pentapetalae</taxon>
        <taxon>rosids</taxon>
        <taxon>fabids</taxon>
        <taxon>Malpighiales</taxon>
        <taxon>Passifloraceae</taxon>
        <taxon>Turnera</taxon>
    </lineage>
</organism>
<dbReference type="PANTHER" id="PTHR15710:SF77">
    <property type="entry name" value="RING-H2 FINGER PROTEIN ATL21B"/>
    <property type="match status" value="1"/>
</dbReference>
<evidence type="ECO:0000256" key="1">
    <source>
        <dbReference type="ARBA" id="ARBA00000900"/>
    </source>
</evidence>
<evidence type="ECO:0000256" key="6">
    <source>
        <dbReference type="PROSITE-ProRule" id="PRU00175"/>
    </source>
</evidence>
<reference evidence="8" key="2">
    <citation type="journal article" date="2023" name="Plants (Basel)">
        <title>Annotation of the Turnera subulata (Passifloraceae) Draft Genome Reveals the S-Locus Evolved after the Divergence of Turneroideae from Passifloroideae in a Stepwise Manner.</title>
        <authorList>
            <person name="Henning P.M."/>
            <person name="Roalson E.H."/>
            <person name="Mir W."/>
            <person name="McCubbin A.G."/>
            <person name="Shore J.S."/>
        </authorList>
    </citation>
    <scope>NUCLEOTIDE SEQUENCE</scope>
    <source>
        <strain evidence="8">F60SS</strain>
    </source>
</reference>
<dbReference type="SMART" id="SM00184">
    <property type="entry name" value="RING"/>
    <property type="match status" value="1"/>
</dbReference>
<dbReference type="Pfam" id="PF13639">
    <property type="entry name" value="zf-RING_2"/>
    <property type="match status" value="1"/>
</dbReference>
<dbReference type="InterPro" id="IPR001841">
    <property type="entry name" value="Znf_RING"/>
</dbReference>
<dbReference type="Gene3D" id="3.30.40.10">
    <property type="entry name" value="Zinc/RING finger domain, C3HC4 (zinc finger)"/>
    <property type="match status" value="1"/>
</dbReference>
<protein>
    <recommendedName>
        <fullName evidence="2">RING-type E3 ubiquitin transferase</fullName>
        <ecNumber evidence="2">2.3.2.27</ecNumber>
    </recommendedName>
</protein>
<keyword evidence="3" id="KW-0479">Metal-binding</keyword>
<evidence type="ECO:0000256" key="3">
    <source>
        <dbReference type="ARBA" id="ARBA00022723"/>
    </source>
</evidence>
<proteinExistence type="predicted"/>
<dbReference type="InterPro" id="IPR013083">
    <property type="entry name" value="Znf_RING/FYVE/PHD"/>
</dbReference>
<evidence type="ECO:0000256" key="5">
    <source>
        <dbReference type="ARBA" id="ARBA00022833"/>
    </source>
</evidence>
<sequence length="213" mass="24094">MEEHHPSCIDYYTDVHLIPQYPTVPFASSPIILAYKFQNPNDPRTVLAESRLCRCVIEDGLDCLYRELSGALIELITDLNRSHRDALLQEIMVGVMNGLSHWKSSAPPNSCPEPILYIEVSVKREEASLAERFAMELSEEDWRMVPTARAAQVVKGVKVAAGEEDRCAVCLEDVVGCAGRLPCDHVFHRDCIMKWLDTSHYCPVCRYELPTEN</sequence>
<dbReference type="EC" id="2.3.2.27" evidence="2"/>
<dbReference type="SUPFAM" id="SSF57850">
    <property type="entry name" value="RING/U-box"/>
    <property type="match status" value="1"/>
</dbReference>
<comment type="caution">
    <text evidence="8">The sequence shown here is derived from an EMBL/GenBank/DDBJ whole genome shotgun (WGS) entry which is preliminary data.</text>
</comment>
<dbReference type="GO" id="GO:0008270">
    <property type="term" value="F:zinc ion binding"/>
    <property type="evidence" value="ECO:0007669"/>
    <property type="project" value="UniProtKB-KW"/>
</dbReference>
<reference evidence="8" key="1">
    <citation type="submission" date="2022-02" db="EMBL/GenBank/DDBJ databases">
        <authorList>
            <person name="Henning P.M."/>
            <person name="McCubbin A.G."/>
            <person name="Shore J.S."/>
        </authorList>
    </citation>
    <scope>NUCLEOTIDE SEQUENCE</scope>
    <source>
        <strain evidence="8">F60SS</strain>
        <tissue evidence="8">Leaves</tissue>
    </source>
</reference>
<dbReference type="AlphaFoldDB" id="A0A9Q0G402"/>
<dbReference type="GO" id="GO:0016567">
    <property type="term" value="P:protein ubiquitination"/>
    <property type="evidence" value="ECO:0007669"/>
    <property type="project" value="TreeGrafter"/>
</dbReference>
<evidence type="ECO:0000313" key="8">
    <source>
        <dbReference type="EMBL" id="KAJ4843154.1"/>
    </source>
</evidence>
<evidence type="ECO:0000256" key="2">
    <source>
        <dbReference type="ARBA" id="ARBA00012483"/>
    </source>
</evidence>
<dbReference type="GO" id="GO:0061630">
    <property type="term" value="F:ubiquitin protein ligase activity"/>
    <property type="evidence" value="ECO:0007669"/>
    <property type="project" value="UniProtKB-EC"/>
</dbReference>
<dbReference type="PROSITE" id="PS50089">
    <property type="entry name" value="ZF_RING_2"/>
    <property type="match status" value="1"/>
</dbReference>
<keyword evidence="9" id="KW-1185">Reference proteome</keyword>
<feature type="domain" description="RING-type" evidence="7">
    <location>
        <begin position="167"/>
        <end position="206"/>
    </location>
</feature>
<keyword evidence="5" id="KW-0862">Zinc</keyword>
<keyword evidence="4 6" id="KW-0863">Zinc-finger</keyword>
<dbReference type="GO" id="GO:0005737">
    <property type="term" value="C:cytoplasm"/>
    <property type="evidence" value="ECO:0007669"/>
    <property type="project" value="TreeGrafter"/>
</dbReference>
<name>A0A9Q0G402_9ROSI</name>
<dbReference type="OrthoDB" id="850699at2759"/>
<dbReference type="InterPro" id="IPR011016">
    <property type="entry name" value="Znf_RING-CH"/>
</dbReference>
<comment type="catalytic activity">
    <reaction evidence="1">
        <text>S-ubiquitinyl-[E2 ubiquitin-conjugating enzyme]-L-cysteine + [acceptor protein]-L-lysine = [E2 ubiquitin-conjugating enzyme]-L-cysteine + N(6)-ubiquitinyl-[acceptor protein]-L-lysine.</text>
        <dbReference type="EC" id="2.3.2.27"/>
    </reaction>
</comment>
<dbReference type="Proteomes" id="UP001141552">
    <property type="component" value="Unassembled WGS sequence"/>
</dbReference>
<evidence type="ECO:0000256" key="4">
    <source>
        <dbReference type="ARBA" id="ARBA00022771"/>
    </source>
</evidence>
<dbReference type="SMART" id="SM00744">
    <property type="entry name" value="RINGv"/>
    <property type="match status" value="1"/>
</dbReference>